<protein>
    <submittedName>
        <fullName evidence="1">Uncharacterized protein</fullName>
    </submittedName>
</protein>
<gene>
    <name evidence="1" type="ORF">GII30_17375</name>
</gene>
<dbReference type="AlphaFoldDB" id="A0A857LQW3"/>
<dbReference type="EMBL" id="CP045810">
    <property type="protein sequence ID" value="QHN40679.1"/>
    <property type="molecule type" value="Genomic_DNA"/>
</dbReference>
<evidence type="ECO:0000313" key="1">
    <source>
        <dbReference type="EMBL" id="QHN40679.1"/>
    </source>
</evidence>
<sequence length="63" mass="6713">MNTSTQFNPSTGRGLGFWKILAIIAVILIACALLVPILKALFWVALVGLALYGGFMLFGKSGQ</sequence>
<organism evidence="1">
    <name type="scientific">Gordonia amarae</name>
    <dbReference type="NCBI Taxonomy" id="36821"/>
    <lineage>
        <taxon>Bacteria</taxon>
        <taxon>Bacillati</taxon>
        <taxon>Actinomycetota</taxon>
        <taxon>Actinomycetes</taxon>
        <taxon>Mycobacteriales</taxon>
        <taxon>Gordoniaceae</taxon>
        <taxon>Gordonia</taxon>
    </lineage>
</organism>
<proteinExistence type="predicted"/>
<reference evidence="1" key="1">
    <citation type="journal article" date="2021" name="Nat. Microbiol.">
        <title>Cocultivation of an ultrasmall environmental parasitic bacterium with lytic ability against bacteria associated with wastewater foams.</title>
        <authorList>
            <person name="Batinovic S."/>
            <person name="Rose J.J.A."/>
            <person name="Ratcliffe J."/>
            <person name="Seviour R.J."/>
            <person name="Petrovski S."/>
        </authorList>
    </citation>
    <scope>NUCLEOTIDE SEQUENCE</scope>
    <source>
        <strain evidence="1">CON44</strain>
    </source>
</reference>
<name>A0A857LQW3_9ACTN</name>
<dbReference type="RefSeq" id="WP_005187842.1">
    <property type="nucleotide sequence ID" value="NZ_CP045804.1"/>
</dbReference>
<accession>A0A857LQW3</accession>